<dbReference type="RefSeq" id="XP_024337073.1">
    <property type="nucleotide sequence ID" value="XM_024486044.1"/>
</dbReference>
<gene>
    <name evidence="10" type="ORF">POSPLADRAFT_1147277</name>
</gene>
<dbReference type="OrthoDB" id="409792at2759"/>
<keyword evidence="4 9" id="KW-0812">Transmembrane</keyword>
<protein>
    <recommendedName>
        <fullName evidence="12">Fluoride ion transporter CrcB</fullName>
    </recommendedName>
</protein>
<comment type="similarity">
    <text evidence="7">Belongs to the fluoride channel Fluc/FEX (TC 1.A.43) family.</text>
</comment>
<evidence type="ECO:0000256" key="6">
    <source>
        <dbReference type="ARBA" id="ARBA00023136"/>
    </source>
</evidence>
<evidence type="ECO:0000313" key="10">
    <source>
        <dbReference type="EMBL" id="OSX60279.1"/>
    </source>
</evidence>
<keyword evidence="3" id="KW-1003">Cell membrane</keyword>
<keyword evidence="6 9" id="KW-0472">Membrane</keyword>
<dbReference type="InterPro" id="IPR003691">
    <property type="entry name" value="FluC"/>
</dbReference>
<dbReference type="Pfam" id="PF02537">
    <property type="entry name" value="CRCB"/>
    <property type="match status" value="2"/>
</dbReference>
<evidence type="ECO:0000256" key="7">
    <source>
        <dbReference type="ARBA" id="ARBA00035120"/>
    </source>
</evidence>
<evidence type="ECO:0000256" key="2">
    <source>
        <dbReference type="ARBA" id="ARBA00004651"/>
    </source>
</evidence>
<comment type="subcellular location">
    <subcellularLocation>
        <location evidence="2">Cell membrane</location>
        <topology evidence="2">Multi-pass membrane protein</topology>
    </subcellularLocation>
</comment>
<dbReference type="PANTHER" id="PTHR28259">
    <property type="entry name" value="FLUORIDE EXPORT PROTEIN 1-RELATED"/>
    <property type="match status" value="1"/>
</dbReference>
<organism evidence="10 11">
    <name type="scientific">Postia placenta MAD-698-R-SB12</name>
    <dbReference type="NCBI Taxonomy" id="670580"/>
    <lineage>
        <taxon>Eukaryota</taxon>
        <taxon>Fungi</taxon>
        <taxon>Dikarya</taxon>
        <taxon>Basidiomycota</taxon>
        <taxon>Agaricomycotina</taxon>
        <taxon>Agaricomycetes</taxon>
        <taxon>Polyporales</taxon>
        <taxon>Adustoporiaceae</taxon>
        <taxon>Rhodonia</taxon>
    </lineage>
</organism>
<evidence type="ECO:0008006" key="12">
    <source>
        <dbReference type="Google" id="ProtNLM"/>
    </source>
</evidence>
<keyword evidence="5 9" id="KW-1133">Transmembrane helix</keyword>
<feature type="transmembrane region" description="Helical" evidence="9">
    <location>
        <begin position="55"/>
        <end position="76"/>
    </location>
</feature>
<feature type="transmembrane region" description="Helical" evidence="9">
    <location>
        <begin position="262"/>
        <end position="285"/>
    </location>
</feature>
<sequence length="298" mass="32634">MPASVFGCLARLGLEALVTYDGQSIFTLAWVQVVGCFVMGFCLEIKDSFGQFYGPLYTAFTTGFCGSLTTFSSWQLQVFDAWINPSHYHRDWLRDVIDGLTQIVFTLALSLSSVKFGAHIASLLRPFFQTLPSPNRPSRYTLTALSVLIYAATCPAYFRLPESYRVKATSALLYSFPGTLTRYLLSINLNPRFHVLPVGTFAANMLGTALIAVFTVLQSTRGPPSPNGCNVLSGLANGYCGCLTTVSTFAAEVATLENKKSWFYVMLSVVTAQLLLLVILGPSYWAGNVSDRTTCSYT</sequence>
<keyword evidence="11" id="KW-1185">Reference proteome</keyword>
<dbReference type="EMBL" id="KZ110600">
    <property type="protein sequence ID" value="OSX60279.1"/>
    <property type="molecule type" value="Genomic_DNA"/>
</dbReference>
<evidence type="ECO:0000256" key="5">
    <source>
        <dbReference type="ARBA" id="ARBA00022989"/>
    </source>
</evidence>
<name>A0A1X6MVB5_9APHY</name>
<dbReference type="GeneID" id="36330993"/>
<evidence type="ECO:0000256" key="4">
    <source>
        <dbReference type="ARBA" id="ARBA00022692"/>
    </source>
</evidence>
<evidence type="ECO:0000256" key="3">
    <source>
        <dbReference type="ARBA" id="ARBA00022475"/>
    </source>
</evidence>
<dbReference type="GO" id="GO:0005886">
    <property type="term" value="C:plasma membrane"/>
    <property type="evidence" value="ECO:0007669"/>
    <property type="project" value="UniProtKB-SubCell"/>
</dbReference>
<reference evidence="10 11" key="1">
    <citation type="submission" date="2017-04" db="EMBL/GenBank/DDBJ databases">
        <title>Genome Sequence of the Model Brown-Rot Fungus Postia placenta SB12.</title>
        <authorList>
            <consortium name="DOE Joint Genome Institute"/>
            <person name="Gaskell J."/>
            <person name="Kersten P."/>
            <person name="Larrondo L.F."/>
            <person name="Canessa P."/>
            <person name="Martinez D."/>
            <person name="Hibbett D."/>
            <person name="Schmoll M."/>
            <person name="Kubicek C.P."/>
            <person name="Martinez A.T."/>
            <person name="Yadav J."/>
            <person name="Master E."/>
            <person name="Magnuson J.K."/>
            <person name="James T."/>
            <person name="Yaver D."/>
            <person name="Berka R."/>
            <person name="Labutti K."/>
            <person name="Lipzen A."/>
            <person name="Aerts A."/>
            <person name="Barry K."/>
            <person name="Henrissat B."/>
            <person name="Blanchette R."/>
            <person name="Grigoriev I."/>
            <person name="Cullen D."/>
        </authorList>
    </citation>
    <scope>NUCLEOTIDE SEQUENCE [LARGE SCALE GENOMIC DNA]</scope>
    <source>
        <strain evidence="10 11">MAD-698-R-SB12</strain>
    </source>
</reference>
<accession>A0A1X6MVB5</accession>
<evidence type="ECO:0000256" key="1">
    <source>
        <dbReference type="ARBA" id="ARBA00002598"/>
    </source>
</evidence>
<comment type="catalytic activity">
    <reaction evidence="8">
        <text>fluoride(in) = fluoride(out)</text>
        <dbReference type="Rhea" id="RHEA:76159"/>
        <dbReference type="ChEBI" id="CHEBI:17051"/>
    </reaction>
    <physiologicalReaction direction="left-to-right" evidence="8">
        <dbReference type="Rhea" id="RHEA:76160"/>
    </physiologicalReaction>
</comment>
<dbReference type="PANTHER" id="PTHR28259:SF1">
    <property type="entry name" value="FLUORIDE EXPORT PROTEIN 1-RELATED"/>
    <property type="match status" value="1"/>
</dbReference>
<proteinExistence type="inferred from homology"/>
<comment type="function">
    <text evidence="1">Fluoride channel required for the rapid expulsion of cytoplasmic fluoride.</text>
</comment>
<evidence type="ECO:0000256" key="8">
    <source>
        <dbReference type="ARBA" id="ARBA00035585"/>
    </source>
</evidence>
<dbReference type="STRING" id="670580.A0A1X6MVB5"/>
<dbReference type="GO" id="GO:1903425">
    <property type="term" value="F:fluoride transmembrane transporter activity"/>
    <property type="evidence" value="ECO:0007669"/>
    <property type="project" value="TreeGrafter"/>
</dbReference>
<dbReference type="Proteomes" id="UP000194127">
    <property type="component" value="Unassembled WGS sequence"/>
</dbReference>
<evidence type="ECO:0000313" key="11">
    <source>
        <dbReference type="Proteomes" id="UP000194127"/>
    </source>
</evidence>
<feature type="transmembrane region" description="Helical" evidence="9">
    <location>
        <begin position="195"/>
        <end position="216"/>
    </location>
</feature>
<feature type="transmembrane region" description="Helical" evidence="9">
    <location>
        <begin position="236"/>
        <end position="255"/>
    </location>
</feature>
<evidence type="ECO:0000256" key="9">
    <source>
        <dbReference type="SAM" id="Phobius"/>
    </source>
</evidence>
<dbReference type="AlphaFoldDB" id="A0A1X6MVB5"/>
<feature type="transmembrane region" description="Helical" evidence="9">
    <location>
        <begin position="24"/>
        <end position="43"/>
    </location>
</feature>
<feature type="transmembrane region" description="Helical" evidence="9">
    <location>
        <begin position="139"/>
        <end position="158"/>
    </location>
</feature>